<gene>
    <name evidence="6" type="ORF">KP79_PYT14213</name>
</gene>
<dbReference type="PROSITE" id="PS50294">
    <property type="entry name" value="WD_REPEATS_REGION"/>
    <property type="match status" value="1"/>
</dbReference>
<evidence type="ECO:0000256" key="3">
    <source>
        <dbReference type="ARBA" id="ARBA00022737"/>
    </source>
</evidence>
<dbReference type="SUPFAM" id="SSF50978">
    <property type="entry name" value="WD40 repeat-like"/>
    <property type="match status" value="1"/>
</dbReference>
<reference evidence="6 7" key="1">
    <citation type="journal article" date="2017" name="Nat. Ecol. Evol.">
        <title>Scallop genome provides insights into evolution of bilaterian karyotype and development.</title>
        <authorList>
            <person name="Wang S."/>
            <person name="Zhang J."/>
            <person name="Jiao W."/>
            <person name="Li J."/>
            <person name="Xun X."/>
            <person name="Sun Y."/>
            <person name="Guo X."/>
            <person name="Huan P."/>
            <person name="Dong B."/>
            <person name="Zhang L."/>
            <person name="Hu X."/>
            <person name="Sun X."/>
            <person name="Wang J."/>
            <person name="Zhao C."/>
            <person name="Wang Y."/>
            <person name="Wang D."/>
            <person name="Huang X."/>
            <person name="Wang R."/>
            <person name="Lv J."/>
            <person name="Li Y."/>
            <person name="Zhang Z."/>
            <person name="Liu B."/>
            <person name="Lu W."/>
            <person name="Hui Y."/>
            <person name="Liang J."/>
            <person name="Zhou Z."/>
            <person name="Hou R."/>
            <person name="Li X."/>
            <person name="Liu Y."/>
            <person name="Li H."/>
            <person name="Ning X."/>
            <person name="Lin Y."/>
            <person name="Zhao L."/>
            <person name="Xing Q."/>
            <person name="Dou J."/>
            <person name="Li Y."/>
            <person name="Mao J."/>
            <person name="Guo H."/>
            <person name="Dou H."/>
            <person name="Li T."/>
            <person name="Mu C."/>
            <person name="Jiang W."/>
            <person name="Fu Q."/>
            <person name="Fu X."/>
            <person name="Miao Y."/>
            <person name="Liu J."/>
            <person name="Yu Q."/>
            <person name="Li R."/>
            <person name="Liao H."/>
            <person name="Li X."/>
            <person name="Kong Y."/>
            <person name="Jiang Z."/>
            <person name="Chourrout D."/>
            <person name="Li R."/>
            <person name="Bao Z."/>
        </authorList>
    </citation>
    <scope>NUCLEOTIDE SEQUENCE [LARGE SCALE GENOMIC DNA]</scope>
    <source>
        <strain evidence="6 7">PY_sf001</strain>
    </source>
</reference>
<dbReference type="SMART" id="SM00320">
    <property type="entry name" value="WD40"/>
    <property type="match status" value="6"/>
</dbReference>
<keyword evidence="7" id="KW-1185">Reference proteome</keyword>
<dbReference type="Proteomes" id="UP000242188">
    <property type="component" value="Unassembled WGS sequence"/>
</dbReference>
<organism evidence="6 7">
    <name type="scientific">Mizuhopecten yessoensis</name>
    <name type="common">Japanese scallop</name>
    <name type="synonym">Patinopecten yessoensis</name>
    <dbReference type="NCBI Taxonomy" id="6573"/>
    <lineage>
        <taxon>Eukaryota</taxon>
        <taxon>Metazoa</taxon>
        <taxon>Spiralia</taxon>
        <taxon>Lophotrochozoa</taxon>
        <taxon>Mollusca</taxon>
        <taxon>Bivalvia</taxon>
        <taxon>Autobranchia</taxon>
        <taxon>Pteriomorphia</taxon>
        <taxon>Pectinida</taxon>
        <taxon>Pectinoidea</taxon>
        <taxon>Pectinidae</taxon>
        <taxon>Mizuhopecten</taxon>
    </lineage>
</organism>
<evidence type="ECO:0000313" key="7">
    <source>
        <dbReference type="Proteomes" id="UP000242188"/>
    </source>
</evidence>
<evidence type="ECO:0000256" key="5">
    <source>
        <dbReference type="SAM" id="MobiDB-lite"/>
    </source>
</evidence>
<feature type="region of interest" description="Disordered" evidence="5">
    <location>
        <begin position="359"/>
        <end position="386"/>
    </location>
</feature>
<keyword evidence="2 4" id="KW-0853">WD repeat</keyword>
<dbReference type="PROSITE" id="PS50082">
    <property type="entry name" value="WD_REPEATS_2"/>
    <property type="match status" value="2"/>
</dbReference>
<dbReference type="AlphaFoldDB" id="A0A210PFF7"/>
<dbReference type="PANTHER" id="PTHR22889">
    <property type="entry name" value="WD REPEAT-CONTAINING PROTEIN 89"/>
    <property type="match status" value="1"/>
</dbReference>
<evidence type="ECO:0000256" key="4">
    <source>
        <dbReference type="PROSITE-ProRule" id="PRU00221"/>
    </source>
</evidence>
<proteinExistence type="predicted"/>
<evidence type="ECO:0000256" key="1">
    <source>
        <dbReference type="ARBA" id="ARBA00021125"/>
    </source>
</evidence>
<comment type="caution">
    <text evidence="6">The sequence shown here is derived from an EMBL/GenBank/DDBJ whole genome shotgun (WGS) entry which is preliminary data.</text>
</comment>
<dbReference type="EMBL" id="NEDP02076737">
    <property type="protein sequence ID" value="OWF35197.1"/>
    <property type="molecule type" value="Genomic_DNA"/>
</dbReference>
<feature type="repeat" description="WD" evidence="4">
    <location>
        <begin position="313"/>
        <end position="345"/>
    </location>
</feature>
<dbReference type="PANTHER" id="PTHR22889:SF0">
    <property type="entry name" value="WD REPEAT-CONTAINING PROTEIN 89"/>
    <property type="match status" value="1"/>
</dbReference>
<name>A0A210PFF7_MIZYE</name>
<dbReference type="Pfam" id="PF00400">
    <property type="entry name" value="WD40"/>
    <property type="match status" value="3"/>
</dbReference>
<feature type="repeat" description="WD" evidence="4">
    <location>
        <begin position="72"/>
        <end position="114"/>
    </location>
</feature>
<accession>A0A210PFF7</accession>
<dbReference type="InterPro" id="IPR015943">
    <property type="entry name" value="WD40/YVTN_repeat-like_dom_sf"/>
</dbReference>
<dbReference type="InterPro" id="IPR036322">
    <property type="entry name" value="WD40_repeat_dom_sf"/>
</dbReference>
<dbReference type="OrthoDB" id="25131at2759"/>
<sequence length="386" mass="42753">MDTMADTSELSEMLSQLKLARMSELSQKDIYVLDLAVQHSDSSEKLLAATSSNHTIRLFNYGSGTLKGTQHVTAHTDVISGIQFGKSEHNLLFTSSFDKTIKCWDTRTNMKNPVQTLEGYDETNNIFTSFDVNSNDRVVCAGTEPRNKNSETHIIFWDRRQGSLMGAYNESHQDDITQVCFHPEDPDCVATGSTDGLVCVFDLGQATEDDALKLTLNSESSVAKIGWCGERRKDLFCLTHIDTMNVWDTQNDGEDVMELKDLKETLKGDDSIDYLVDCFDVNNRLLLTTGTHSGDIRLVDVSGDAPSVVTTLSKGHNSTVRVTYWDSKTSSLVTGGEDSFLCLWSKDGQLHTPHGTVSVAESRTTPSHGKIKSKMKSGSHKKSRPY</sequence>
<protein>
    <recommendedName>
        <fullName evidence="1">WD repeat-containing protein 89</fullName>
    </recommendedName>
</protein>
<keyword evidence="3" id="KW-0677">Repeat</keyword>
<dbReference type="InterPro" id="IPR039328">
    <property type="entry name" value="WDR89"/>
</dbReference>
<feature type="compositionally biased region" description="Basic residues" evidence="5">
    <location>
        <begin position="369"/>
        <end position="386"/>
    </location>
</feature>
<evidence type="ECO:0000313" key="6">
    <source>
        <dbReference type="EMBL" id="OWF35197.1"/>
    </source>
</evidence>
<evidence type="ECO:0000256" key="2">
    <source>
        <dbReference type="ARBA" id="ARBA00022574"/>
    </source>
</evidence>
<dbReference type="InterPro" id="IPR001680">
    <property type="entry name" value="WD40_rpt"/>
</dbReference>
<dbReference type="STRING" id="6573.A0A210PFF7"/>
<dbReference type="Gene3D" id="2.130.10.10">
    <property type="entry name" value="YVTN repeat-like/Quinoprotein amine dehydrogenase"/>
    <property type="match status" value="2"/>
</dbReference>